<dbReference type="InterPro" id="IPR036390">
    <property type="entry name" value="WH_DNA-bd_sf"/>
</dbReference>
<name>A0ABU5R1N5_9PSEU</name>
<dbReference type="Gene3D" id="1.10.10.10">
    <property type="entry name" value="Winged helix-like DNA-binding domain superfamily/Winged helix DNA-binding domain"/>
    <property type="match status" value="1"/>
</dbReference>
<evidence type="ECO:0000313" key="7">
    <source>
        <dbReference type="Proteomes" id="UP001304298"/>
    </source>
</evidence>
<dbReference type="InterPro" id="IPR005119">
    <property type="entry name" value="LysR_subst-bd"/>
</dbReference>
<evidence type="ECO:0000256" key="2">
    <source>
        <dbReference type="ARBA" id="ARBA00023015"/>
    </source>
</evidence>
<evidence type="ECO:0000256" key="3">
    <source>
        <dbReference type="ARBA" id="ARBA00023125"/>
    </source>
</evidence>
<keyword evidence="2" id="KW-0805">Transcription regulation</keyword>
<evidence type="ECO:0000313" key="6">
    <source>
        <dbReference type="EMBL" id="MEA5360078.1"/>
    </source>
</evidence>
<protein>
    <submittedName>
        <fullName evidence="6">LysR family transcriptional regulator</fullName>
    </submittedName>
</protein>
<comment type="similarity">
    <text evidence="1">Belongs to the LysR transcriptional regulatory family.</text>
</comment>
<reference evidence="6 7" key="1">
    <citation type="submission" date="2023-12" db="EMBL/GenBank/DDBJ databases">
        <title>Amycolatopsis sp. V23-08.</title>
        <authorList>
            <person name="Somphong A."/>
        </authorList>
    </citation>
    <scope>NUCLEOTIDE SEQUENCE [LARGE SCALE GENOMIC DNA]</scope>
    <source>
        <strain evidence="6 7">V23-08</strain>
    </source>
</reference>
<dbReference type="PANTHER" id="PTHR30419">
    <property type="entry name" value="HTH-TYPE TRANSCRIPTIONAL REGULATOR YBHD"/>
    <property type="match status" value="1"/>
</dbReference>
<evidence type="ECO:0000256" key="4">
    <source>
        <dbReference type="ARBA" id="ARBA00023163"/>
    </source>
</evidence>
<proteinExistence type="inferred from homology"/>
<dbReference type="RefSeq" id="WP_323325897.1">
    <property type="nucleotide sequence ID" value="NZ_JAYFSI010000002.1"/>
</dbReference>
<dbReference type="CDD" id="cd05466">
    <property type="entry name" value="PBP2_LTTR_substrate"/>
    <property type="match status" value="1"/>
</dbReference>
<dbReference type="SUPFAM" id="SSF46785">
    <property type="entry name" value="Winged helix' DNA-binding domain"/>
    <property type="match status" value="1"/>
</dbReference>
<dbReference type="PROSITE" id="PS50931">
    <property type="entry name" value="HTH_LYSR"/>
    <property type="match status" value="1"/>
</dbReference>
<dbReference type="Pfam" id="PF00126">
    <property type="entry name" value="HTH_1"/>
    <property type="match status" value="1"/>
</dbReference>
<keyword evidence="4" id="KW-0804">Transcription</keyword>
<keyword evidence="3" id="KW-0238">DNA-binding</keyword>
<comment type="caution">
    <text evidence="6">The sequence shown here is derived from an EMBL/GenBank/DDBJ whole genome shotgun (WGS) entry which is preliminary data.</text>
</comment>
<dbReference type="EMBL" id="JAYFSI010000002">
    <property type="protein sequence ID" value="MEA5360078.1"/>
    <property type="molecule type" value="Genomic_DNA"/>
</dbReference>
<dbReference type="Pfam" id="PF03466">
    <property type="entry name" value="LysR_substrate"/>
    <property type="match status" value="1"/>
</dbReference>
<dbReference type="Gene3D" id="3.40.190.290">
    <property type="match status" value="1"/>
</dbReference>
<evidence type="ECO:0000259" key="5">
    <source>
        <dbReference type="PROSITE" id="PS50931"/>
    </source>
</evidence>
<dbReference type="PRINTS" id="PR00039">
    <property type="entry name" value="HTHLYSR"/>
</dbReference>
<dbReference type="SUPFAM" id="SSF53850">
    <property type="entry name" value="Periplasmic binding protein-like II"/>
    <property type="match status" value="1"/>
</dbReference>
<dbReference type="InterPro" id="IPR050950">
    <property type="entry name" value="HTH-type_LysR_regulators"/>
</dbReference>
<gene>
    <name evidence="6" type="ORF">VA596_11065</name>
</gene>
<dbReference type="InterPro" id="IPR000847">
    <property type="entry name" value="LysR_HTH_N"/>
</dbReference>
<organism evidence="6 7">
    <name type="scientific">Amycolatopsis heterodermiae</name>
    <dbReference type="NCBI Taxonomy" id="3110235"/>
    <lineage>
        <taxon>Bacteria</taxon>
        <taxon>Bacillati</taxon>
        <taxon>Actinomycetota</taxon>
        <taxon>Actinomycetes</taxon>
        <taxon>Pseudonocardiales</taxon>
        <taxon>Pseudonocardiaceae</taxon>
        <taxon>Amycolatopsis</taxon>
    </lineage>
</organism>
<accession>A0ABU5R1N5</accession>
<dbReference type="InterPro" id="IPR036388">
    <property type="entry name" value="WH-like_DNA-bd_sf"/>
</dbReference>
<evidence type="ECO:0000256" key="1">
    <source>
        <dbReference type="ARBA" id="ARBA00009437"/>
    </source>
</evidence>
<dbReference type="Proteomes" id="UP001304298">
    <property type="component" value="Unassembled WGS sequence"/>
</dbReference>
<sequence>MDARQLEYFLAVVDHGGMSRAAQVLYIAQPSLSQAVRVLERDLGTSLFDRVGRRLVLTQAGHALVEPARQIVRGLAAARSAVDSVGGLEAGRVEIAAMPSQAVEPLSGMIRRFTERHPGLTVAVRSAFTPDEVLGMVRGGVTELGLAAGPEPIEAAGLDVVPCGRQRFVLVTGPDAPFPDGEPVPRELLAGRRLIVGQPGTGMRRLVDDIRASGVDVVPVVETEHREAILPLVLGGVGMAVLADSWTSLAERAGARVFALDPPAHLHVALVGRPSLTPTAAAFVATIDRQGLSAGP</sequence>
<feature type="domain" description="HTH lysR-type" evidence="5">
    <location>
        <begin position="1"/>
        <end position="58"/>
    </location>
</feature>
<keyword evidence="7" id="KW-1185">Reference proteome</keyword>